<dbReference type="Proteomes" id="UP000663852">
    <property type="component" value="Unassembled WGS sequence"/>
</dbReference>
<gene>
    <name evidence="2" type="ORF">EDS130_LOCUS33846</name>
    <name evidence="3" type="ORF">XAT740_LOCUS38040</name>
</gene>
<reference evidence="2" key="1">
    <citation type="submission" date="2021-02" db="EMBL/GenBank/DDBJ databases">
        <authorList>
            <person name="Nowell W R."/>
        </authorList>
    </citation>
    <scope>NUCLEOTIDE SEQUENCE</scope>
</reference>
<keyword evidence="1" id="KW-0812">Transmembrane</keyword>
<keyword evidence="1" id="KW-0472">Membrane</keyword>
<keyword evidence="1" id="KW-1133">Transmembrane helix</keyword>
<evidence type="ECO:0000313" key="5">
    <source>
        <dbReference type="Proteomes" id="UP000663852"/>
    </source>
</evidence>
<evidence type="ECO:0000256" key="1">
    <source>
        <dbReference type="SAM" id="Phobius"/>
    </source>
</evidence>
<name>A0A815HZ43_ADIRI</name>
<dbReference type="AlphaFoldDB" id="A0A815HZ43"/>
<comment type="caution">
    <text evidence="2">The sequence shown here is derived from an EMBL/GenBank/DDBJ whole genome shotgun (WGS) entry which is preliminary data.</text>
</comment>
<evidence type="ECO:0000313" key="3">
    <source>
        <dbReference type="EMBL" id="CAF1472071.1"/>
    </source>
</evidence>
<feature type="transmembrane region" description="Helical" evidence="1">
    <location>
        <begin position="141"/>
        <end position="163"/>
    </location>
</feature>
<proteinExistence type="predicted"/>
<evidence type="ECO:0000313" key="4">
    <source>
        <dbReference type="Proteomes" id="UP000663828"/>
    </source>
</evidence>
<protein>
    <submittedName>
        <fullName evidence="2">Uncharacterized protein</fullName>
    </submittedName>
</protein>
<dbReference type="EMBL" id="CAJNOJ010000275">
    <property type="protein sequence ID" value="CAF1361499.1"/>
    <property type="molecule type" value="Genomic_DNA"/>
</dbReference>
<keyword evidence="4" id="KW-1185">Reference proteome</keyword>
<sequence length="248" mass="27710">MANEELEDFITIQVTGLVTEIRENIQRAKALTDDDRTNCLKILYQVENEHKRLKIEFYNKALFLIEEALQTSDPQKNLGQCKVIAGSLTEMLGVLSQSDERMKAKYACIITGSVASSLLVGITIGLIIVHCHPASFPQLGIQSTLAVSLAPLLGVVFATACFIRKITSANVFTVHRKLFDYGRSALAKCFPNYFENPTHESSGPEIATITRNSIDTFKINEDMWRDHQALATMKDSIRDELARLQKSD</sequence>
<feature type="transmembrane region" description="Helical" evidence="1">
    <location>
        <begin position="106"/>
        <end position="129"/>
    </location>
</feature>
<accession>A0A815HZ43</accession>
<evidence type="ECO:0000313" key="2">
    <source>
        <dbReference type="EMBL" id="CAF1361499.1"/>
    </source>
</evidence>
<organism evidence="2 5">
    <name type="scientific">Adineta ricciae</name>
    <name type="common">Rotifer</name>
    <dbReference type="NCBI Taxonomy" id="249248"/>
    <lineage>
        <taxon>Eukaryota</taxon>
        <taxon>Metazoa</taxon>
        <taxon>Spiralia</taxon>
        <taxon>Gnathifera</taxon>
        <taxon>Rotifera</taxon>
        <taxon>Eurotatoria</taxon>
        <taxon>Bdelloidea</taxon>
        <taxon>Adinetida</taxon>
        <taxon>Adinetidae</taxon>
        <taxon>Adineta</taxon>
    </lineage>
</organism>
<dbReference type="Proteomes" id="UP000663828">
    <property type="component" value="Unassembled WGS sequence"/>
</dbReference>
<dbReference type="EMBL" id="CAJNOR010004063">
    <property type="protein sequence ID" value="CAF1472071.1"/>
    <property type="molecule type" value="Genomic_DNA"/>
</dbReference>